<proteinExistence type="predicted"/>
<gene>
    <name evidence="1" type="ORF">METZ01_LOCUS461954</name>
</gene>
<feature type="non-terminal residue" evidence="1">
    <location>
        <position position="58"/>
    </location>
</feature>
<sequence>MMKTLQDLELKSARDPATMAEIKRRKMELRNWAEKNLKTEDAGDIGNYAREIATGKIV</sequence>
<evidence type="ECO:0000313" key="1">
    <source>
        <dbReference type="EMBL" id="SVE09100.1"/>
    </source>
</evidence>
<organism evidence="1">
    <name type="scientific">marine metagenome</name>
    <dbReference type="NCBI Taxonomy" id="408172"/>
    <lineage>
        <taxon>unclassified sequences</taxon>
        <taxon>metagenomes</taxon>
        <taxon>ecological metagenomes</taxon>
    </lineage>
</organism>
<name>A0A383ANG5_9ZZZZ</name>
<dbReference type="EMBL" id="UINC01193472">
    <property type="protein sequence ID" value="SVE09100.1"/>
    <property type="molecule type" value="Genomic_DNA"/>
</dbReference>
<reference evidence="1" key="1">
    <citation type="submission" date="2018-05" db="EMBL/GenBank/DDBJ databases">
        <authorList>
            <person name="Lanie J.A."/>
            <person name="Ng W.-L."/>
            <person name="Kazmierczak K.M."/>
            <person name="Andrzejewski T.M."/>
            <person name="Davidsen T.M."/>
            <person name="Wayne K.J."/>
            <person name="Tettelin H."/>
            <person name="Glass J.I."/>
            <person name="Rusch D."/>
            <person name="Podicherti R."/>
            <person name="Tsui H.-C.T."/>
            <person name="Winkler M.E."/>
        </authorList>
    </citation>
    <scope>NUCLEOTIDE SEQUENCE</scope>
</reference>
<accession>A0A383ANG5</accession>
<protein>
    <submittedName>
        <fullName evidence="1">Uncharacterized protein</fullName>
    </submittedName>
</protein>
<dbReference type="AlphaFoldDB" id="A0A383ANG5"/>